<evidence type="ECO:0000256" key="2">
    <source>
        <dbReference type="ARBA" id="ARBA00012417"/>
    </source>
</evidence>
<evidence type="ECO:0000256" key="4">
    <source>
        <dbReference type="ARBA" id="ARBA00022695"/>
    </source>
</evidence>
<dbReference type="GO" id="GO:0004518">
    <property type="term" value="F:nuclease activity"/>
    <property type="evidence" value="ECO:0007669"/>
    <property type="project" value="UniProtKB-KW"/>
</dbReference>
<dbReference type="Gene3D" id="3.90.1600.10">
    <property type="entry name" value="Palm domain of DNA polymerase"/>
    <property type="match status" value="1"/>
</dbReference>
<dbReference type="OrthoDB" id="165at10239"/>
<dbReference type="KEGG" id="vg:9925988"/>
<evidence type="ECO:0000256" key="6">
    <source>
        <dbReference type="ARBA" id="ARBA00022722"/>
    </source>
</evidence>
<feature type="domain" description="DNA-directed DNA polymerase family B multifunctional" evidence="12">
    <location>
        <begin position="365"/>
        <end position="488"/>
    </location>
</feature>
<dbReference type="InterPro" id="IPR006134">
    <property type="entry name" value="DNA-dir_DNA_pol_B_multi_dom"/>
</dbReference>
<gene>
    <name evidence="14" type="primary">43A</name>
    <name evidence="14" type="ORF">Acj61p097</name>
</gene>
<dbReference type="GO" id="GO:0003677">
    <property type="term" value="F:DNA binding"/>
    <property type="evidence" value="ECO:0007669"/>
    <property type="project" value="UniProtKB-KW"/>
</dbReference>
<dbReference type="GO" id="GO:0039693">
    <property type="term" value="P:viral DNA genome replication"/>
    <property type="evidence" value="ECO:0007669"/>
    <property type="project" value="UniProtKB-KW"/>
</dbReference>
<dbReference type="EMBL" id="GU911519">
    <property type="protein sequence ID" value="ADG36062.1"/>
    <property type="molecule type" value="Genomic_DNA"/>
</dbReference>
<dbReference type="InterPro" id="IPR043502">
    <property type="entry name" value="DNA/RNA_pol_sf"/>
</dbReference>
<dbReference type="GeneID" id="9925988"/>
<keyword evidence="9" id="KW-1194">Viral DNA replication</keyword>
<dbReference type="Pfam" id="PF03104">
    <property type="entry name" value="DNA_pol_B_exo1"/>
    <property type="match status" value="1"/>
</dbReference>
<organism evidence="14 15">
    <name type="scientific">Acinetobacter phage Acj61</name>
    <dbReference type="NCBI Taxonomy" id="760732"/>
    <lineage>
        <taxon>Viruses</taxon>
        <taxon>Duplodnaviria</taxon>
        <taxon>Heunggongvirae</taxon>
        <taxon>Uroviricota</taxon>
        <taxon>Caudoviricetes</taxon>
        <taxon>Pantevenvirales</taxon>
        <taxon>Straboviridae</taxon>
        <taxon>Twarogvirinae</taxon>
        <taxon>Lasallevirus</taxon>
        <taxon>Lasallevirus Acj61</taxon>
        <taxon>Acinetobacter virus Acj61</taxon>
    </lineage>
</organism>
<dbReference type="PANTHER" id="PTHR10322:SF23">
    <property type="entry name" value="DNA POLYMERASE DELTA CATALYTIC SUBUNIT"/>
    <property type="match status" value="1"/>
</dbReference>
<dbReference type="InterPro" id="IPR012337">
    <property type="entry name" value="RNaseH-like_sf"/>
</dbReference>
<dbReference type="Pfam" id="PF00136">
    <property type="entry name" value="DNA_pol_B"/>
    <property type="match status" value="1"/>
</dbReference>
<comment type="catalytic activity">
    <reaction evidence="11">
        <text>DNA(n) + a 2'-deoxyribonucleoside 5'-triphosphate = DNA(n+1) + diphosphate</text>
        <dbReference type="Rhea" id="RHEA:22508"/>
        <dbReference type="Rhea" id="RHEA-COMP:17339"/>
        <dbReference type="Rhea" id="RHEA-COMP:17340"/>
        <dbReference type="ChEBI" id="CHEBI:33019"/>
        <dbReference type="ChEBI" id="CHEBI:61560"/>
        <dbReference type="ChEBI" id="CHEBI:173112"/>
        <dbReference type="EC" id="2.7.7.7"/>
    </reaction>
</comment>
<evidence type="ECO:0000256" key="3">
    <source>
        <dbReference type="ARBA" id="ARBA00022679"/>
    </source>
</evidence>
<dbReference type="InterPro" id="IPR050240">
    <property type="entry name" value="DNA_pol_type-B"/>
</dbReference>
<feature type="domain" description="DNA-directed DNA polymerase family B exonuclease" evidence="13">
    <location>
        <begin position="108"/>
        <end position="289"/>
    </location>
</feature>
<evidence type="ECO:0000256" key="10">
    <source>
        <dbReference type="ARBA" id="ARBA00023125"/>
    </source>
</evidence>
<evidence type="ECO:0000313" key="14">
    <source>
        <dbReference type="EMBL" id="ADG36062.1"/>
    </source>
</evidence>
<keyword evidence="10" id="KW-0238">DNA-binding</keyword>
<evidence type="ECO:0000259" key="12">
    <source>
        <dbReference type="Pfam" id="PF00136"/>
    </source>
</evidence>
<keyword evidence="15" id="KW-1185">Reference proteome</keyword>
<name>E5E478_9CAUD</name>
<keyword evidence="5" id="KW-0235">DNA replication</keyword>
<evidence type="ECO:0000259" key="13">
    <source>
        <dbReference type="Pfam" id="PF03104"/>
    </source>
</evidence>
<dbReference type="InterPro" id="IPR006133">
    <property type="entry name" value="DNA-dir_DNA_pol_B_exonuc"/>
</dbReference>
<dbReference type="Gene3D" id="1.10.287.690">
    <property type="entry name" value="Helix hairpin bin"/>
    <property type="match status" value="1"/>
</dbReference>
<dbReference type="InterPro" id="IPR006172">
    <property type="entry name" value="DNA-dir_DNA_pol_B"/>
</dbReference>
<keyword evidence="4" id="KW-0548">Nucleotidyltransferase</keyword>
<evidence type="ECO:0000256" key="11">
    <source>
        <dbReference type="ARBA" id="ARBA00049244"/>
    </source>
</evidence>
<keyword evidence="6" id="KW-0540">Nuclease</keyword>
<evidence type="ECO:0000256" key="9">
    <source>
        <dbReference type="ARBA" id="ARBA00023109"/>
    </source>
</evidence>
<dbReference type="InterPro" id="IPR036397">
    <property type="entry name" value="RNaseH_sf"/>
</dbReference>
<evidence type="ECO:0000313" key="15">
    <source>
        <dbReference type="Proteomes" id="UP000008730"/>
    </source>
</evidence>
<dbReference type="Proteomes" id="UP000008730">
    <property type="component" value="Segment"/>
</dbReference>
<dbReference type="PANTHER" id="PTHR10322">
    <property type="entry name" value="DNA POLYMERASE CATALYTIC SUBUNIT"/>
    <property type="match status" value="1"/>
</dbReference>
<dbReference type="GO" id="GO:0016787">
    <property type="term" value="F:hydrolase activity"/>
    <property type="evidence" value="ECO:0007669"/>
    <property type="project" value="UniProtKB-KW"/>
</dbReference>
<reference evidence="14 15" key="1">
    <citation type="journal article" date="2010" name="Virol. J.">
        <title>Genomes of the T4-related bacteriophages as windows on microbial genome evolution.</title>
        <authorList>
            <person name="Petrov V.M."/>
            <person name="Ratnayaka S."/>
            <person name="Nolan J.M."/>
            <person name="Miller E.S."/>
            <person name="Karam J.D."/>
        </authorList>
    </citation>
    <scope>NUCLEOTIDE SEQUENCE [LARGE SCALE GENOMIC DNA]</scope>
</reference>
<keyword evidence="3" id="KW-0808">Transferase</keyword>
<dbReference type="SMART" id="SM00486">
    <property type="entry name" value="POLBc"/>
    <property type="match status" value="1"/>
</dbReference>
<dbReference type="EC" id="2.7.7.7" evidence="2"/>
<sequence length="502" mass="57959">MKPFYLAVEQIGNNICERYINEFGEEVIRYVPYEPTLFIHAQDHVESKYKDIYGKPCLPKRFTCIKDAKDWMQKTRGIVDVLGMDDFKLAYIADTYKDVIEYNRKYVRVANMDIEVTAAEFPNPAEAMYEIDAITHYDSIDDKYYVFDLLNSVYGSVSKWDIKLAARPDSEGGDEVPQNLLDKVVYMPFDSEKELLMEYVNLWETKRPVIFTGWNVEGFDIPYVLNRLKRVLGNSAVNRMSPFGKVTSKVITNMYGDKEIFNIVGVTILDYMDLYKKFAFTNQPTYKLDFIAKYETGVGKLEYDGPINKLRERNHQRYISYNIMDVESVQAIDVKRGFINLSLSMGYYAKMAIGSVMSPIKTWDAILFNSLKSKHTILPEGKSHIRQGYPGAYVKEPKPGAYKYVMSFDLTSLYPSIIRQVNISPETIAGTFALSPLAEYINKTAPRPSEVYSCSPNGMMYTKDVQGVIPEEITKVFFQRKEWKNKMLPGKRNLEILKKLRK</sequence>
<dbReference type="InterPro" id="IPR023211">
    <property type="entry name" value="DNA_pol_palm_dom_sf"/>
</dbReference>
<dbReference type="SUPFAM" id="SSF56672">
    <property type="entry name" value="DNA/RNA polymerases"/>
    <property type="match status" value="1"/>
</dbReference>
<evidence type="ECO:0000256" key="1">
    <source>
        <dbReference type="ARBA" id="ARBA00005755"/>
    </source>
</evidence>
<dbReference type="GO" id="GO:0003887">
    <property type="term" value="F:DNA-directed DNA polymerase activity"/>
    <property type="evidence" value="ECO:0007669"/>
    <property type="project" value="UniProtKB-KW"/>
</dbReference>
<evidence type="ECO:0000256" key="5">
    <source>
        <dbReference type="ARBA" id="ARBA00022705"/>
    </source>
</evidence>
<proteinExistence type="inferred from homology"/>
<accession>E5E478</accession>
<protein>
    <recommendedName>
        <fullName evidence="2">DNA-directed DNA polymerase</fullName>
        <ecNumber evidence="2">2.7.7.7</ecNumber>
    </recommendedName>
</protein>
<dbReference type="RefSeq" id="YP_004009714.1">
    <property type="nucleotide sequence ID" value="NC_014661.1"/>
</dbReference>
<dbReference type="Gene3D" id="3.30.342.10">
    <property type="entry name" value="DNA Polymerase, chain B, domain 1"/>
    <property type="match status" value="1"/>
</dbReference>
<keyword evidence="8" id="KW-0239">DNA-directed DNA polymerase</keyword>
<evidence type="ECO:0000256" key="8">
    <source>
        <dbReference type="ARBA" id="ARBA00022932"/>
    </source>
</evidence>
<comment type="similarity">
    <text evidence="1">Belongs to the DNA polymerase type-B family.</text>
</comment>
<keyword evidence="7" id="KW-0378">Hydrolase</keyword>
<dbReference type="SUPFAM" id="SSF53098">
    <property type="entry name" value="Ribonuclease H-like"/>
    <property type="match status" value="1"/>
</dbReference>
<dbReference type="GO" id="GO:0000166">
    <property type="term" value="F:nucleotide binding"/>
    <property type="evidence" value="ECO:0007669"/>
    <property type="project" value="InterPro"/>
</dbReference>
<dbReference type="Gene3D" id="3.30.420.10">
    <property type="entry name" value="Ribonuclease H-like superfamily/Ribonuclease H"/>
    <property type="match status" value="1"/>
</dbReference>
<evidence type="ECO:0000256" key="7">
    <source>
        <dbReference type="ARBA" id="ARBA00022801"/>
    </source>
</evidence>
<dbReference type="GO" id="GO:0006261">
    <property type="term" value="P:DNA-templated DNA replication"/>
    <property type="evidence" value="ECO:0007669"/>
    <property type="project" value="TreeGrafter"/>
</dbReference>